<dbReference type="PROSITE" id="PS50240">
    <property type="entry name" value="TRYPSIN_DOM"/>
    <property type="match status" value="1"/>
</dbReference>
<dbReference type="InterPro" id="IPR001254">
    <property type="entry name" value="Trypsin_dom"/>
</dbReference>
<sequence>MKVILLTCLCLSAALALPGKSQLRPTIRTRDESNLLVVGGSDAIPHAHPYQVTLQYPGSNGYAHFCGGSIISPNKVVTAGHCIDIGIPITSLRVVAGDHDLSKNEGTEQVSFWKSAVSHPNFDLENIDWDYGVITVATNFTFNEYVQPVYLADKEIVPSGICTATGWGYSTPDGNLPNILQKIELPYVERTTCTDIYRSIAWGITERMICAGGQRTKGVCDGDSGGALVCEGVRGTYLAGINSYVMPRCGENEYPDGFANVAFGRDWLLSN</sequence>
<evidence type="ECO:0000259" key="8">
    <source>
        <dbReference type="PROSITE" id="PS50240"/>
    </source>
</evidence>
<keyword evidence="7" id="KW-0732">Signal</keyword>
<dbReference type="PROSITE" id="PS00135">
    <property type="entry name" value="TRYPSIN_SER"/>
    <property type="match status" value="1"/>
</dbReference>
<feature type="signal peptide" evidence="7">
    <location>
        <begin position="1"/>
        <end position="16"/>
    </location>
</feature>
<feature type="domain" description="Peptidase S1" evidence="8">
    <location>
        <begin position="37"/>
        <end position="271"/>
    </location>
</feature>
<dbReference type="EMBL" id="CAJVCH010195293">
    <property type="protein sequence ID" value="CAG7730487.1"/>
    <property type="molecule type" value="Genomic_DNA"/>
</dbReference>
<dbReference type="InterPro" id="IPR033116">
    <property type="entry name" value="TRYPSIN_SER"/>
</dbReference>
<feature type="chain" id="PRO_5035189955" description="Peptidase S1 domain-containing protein" evidence="7">
    <location>
        <begin position="17"/>
        <end position="271"/>
    </location>
</feature>
<keyword evidence="4 6" id="KW-0720">Serine protease</keyword>
<keyword evidence="2 6" id="KW-0645">Protease</keyword>
<evidence type="ECO:0000256" key="1">
    <source>
        <dbReference type="ARBA" id="ARBA00004239"/>
    </source>
</evidence>
<dbReference type="GO" id="GO:0004252">
    <property type="term" value="F:serine-type endopeptidase activity"/>
    <property type="evidence" value="ECO:0007669"/>
    <property type="project" value="InterPro"/>
</dbReference>
<evidence type="ECO:0000256" key="3">
    <source>
        <dbReference type="ARBA" id="ARBA00022801"/>
    </source>
</evidence>
<evidence type="ECO:0000313" key="10">
    <source>
        <dbReference type="Proteomes" id="UP000708208"/>
    </source>
</evidence>
<dbReference type="Proteomes" id="UP000708208">
    <property type="component" value="Unassembled WGS sequence"/>
</dbReference>
<reference evidence="9" key="1">
    <citation type="submission" date="2021-06" db="EMBL/GenBank/DDBJ databases">
        <authorList>
            <person name="Hodson N. C."/>
            <person name="Mongue J. A."/>
            <person name="Jaron S. K."/>
        </authorList>
    </citation>
    <scope>NUCLEOTIDE SEQUENCE</scope>
</reference>
<dbReference type="CDD" id="cd00190">
    <property type="entry name" value="Tryp_SPc"/>
    <property type="match status" value="1"/>
</dbReference>
<keyword evidence="5" id="KW-1015">Disulfide bond</keyword>
<comment type="subcellular location">
    <subcellularLocation>
        <location evidence="1">Secreted</location>
        <location evidence="1">Extracellular space</location>
    </subcellularLocation>
</comment>
<proteinExistence type="predicted"/>
<accession>A0A8J2P8V3</accession>
<dbReference type="PANTHER" id="PTHR24276">
    <property type="entry name" value="POLYSERASE-RELATED"/>
    <property type="match status" value="1"/>
</dbReference>
<dbReference type="InterPro" id="IPR018114">
    <property type="entry name" value="TRYPSIN_HIS"/>
</dbReference>
<organism evidence="9 10">
    <name type="scientific">Allacma fusca</name>
    <dbReference type="NCBI Taxonomy" id="39272"/>
    <lineage>
        <taxon>Eukaryota</taxon>
        <taxon>Metazoa</taxon>
        <taxon>Ecdysozoa</taxon>
        <taxon>Arthropoda</taxon>
        <taxon>Hexapoda</taxon>
        <taxon>Collembola</taxon>
        <taxon>Symphypleona</taxon>
        <taxon>Sminthuridae</taxon>
        <taxon>Allacma</taxon>
    </lineage>
</organism>
<dbReference type="InterPro" id="IPR050430">
    <property type="entry name" value="Peptidase_S1"/>
</dbReference>
<evidence type="ECO:0000256" key="2">
    <source>
        <dbReference type="ARBA" id="ARBA00022670"/>
    </source>
</evidence>
<keyword evidence="3 6" id="KW-0378">Hydrolase</keyword>
<dbReference type="SMART" id="SM00020">
    <property type="entry name" value="Tryp_SPc"/>
    <property type="match status" value="1"/>
</dbReference>
<dbReference type="FunFam" id="2.40.10.10:FF:000036">
    <property type="entry name" value="Trypsin beta"/>
    <property type="match status" value="1"/>
</dbReference>
<dbReference type="PANTHER" id="PTHR24276:SF98">
    <property type="entry name" value="FI18310P1-RELATED"/>
    <property type="match status" value="1"/>
</dbReference>
<evidence type="ECO:0000313" key="9">
    <source>
        <dbReference type="EMBL" id="CAG7730487.1"/>
    </source>
</evidence>
<dbReference type="GO" id="GO:0005576">
    <property type="term" value="C:extracellular region"/>
    <property type="evidence" value="ECO:0007669"/>
    <property type="project" value="UniProtKB-SubCell"/>
</dbReference>
<comment type="caution">
    <text evidence="9">The sequence shown here is derived from an EMBL/GenBank/DDBJ whole genome shotgun (WGS) entry which is preliminary data.</text>
</comment>
<evidence type="ECO:0000256" key="4">
    <source>
        <dbReference type="ARBA" id="ARBA00022825"/>
    </source>
</evidence>
<keyword evidence="10" id="KW-1185">Reference proteome</keyword>
<dbReference type="OrthoDB" id="60866at2759"/>
<gene>
    <name evidence="9" type="ORF">AFUS01_LOCUS19130</name>
</gene>
<name>A0A8J2P8V3_9HEXA</name>
<dbReference type="PROSITE" id="PS00134">
    <property type="entry name" value="TRYPSIN_HIS"/>
    <property type="match status" value="1"/>
</dbReference>
<dbReference type="Pfam" id="PF00089">
    <property type="entry name" value="Trypsin"/>
    <property type="match status" value="1"/>
</dbReference>
<evidence type="ECO:0000256" key="6">
    <source>
        <dbReference type="RuleBase" id="RU363034"/>
    </source>
</evidence>
<protein>
    <recommendedName>
        <fullName evidence="8">Peptidase S1 domain-containing protein</fullName>
    </recommendedName>
</protein>
<dbReference type="AlphaFoldDB" id="A0A8J2P8V3"/>
<evidence type="ECO:0000256" key="5">
    <source>
        <dbReference type="ARBA" id="ARBA00023157"/>
    </source>
</evidence>
<evidence type="ECO:0000256" key="7">
    <source>
        <dbReference type="SAM" id="SignalP"/>
    </source>
</evidence>
<dbReference type="GO" id="GO:0006508">
    <property type="term" value="P:proteolysis"/>
    <property type="evidence" value="ECO:0007669"/>
    <property type="project" value="UniProtKB-KW"/>
</dbReference>